<name>A0A0R1WMZ9_9LACO</name>
<dbReference type="EMBL" id="AZGD01000090">
    <property type="protein sequence ID" value="KRM19119.1"/>
    <property type="molecule type" value="Genomic_DNA"/>
</dbReference>
<dbReference type="Pfam" id="PF09586">
    <property type="entry name" value="YfhO"/>
    <property type="match status" value="1"/>
</dbReference>
<dbReference type="eggNOG" id="COG4485">
    <property type="taxonomic scope" value="Bacteria"/>
</dbReference>
<organism evidence="2 3">
    <name type="scientific">Ligilactobacillus hayakitensis DSM 18933 = JCM 14209</name>
    <dbReference type="NCBI Taxonomy" id="1423755"/>
    <lineage>
        <taxon>Bacteria</taxon>
        <taxon>Bacillati</taxon>
        <taxon>Bacillota</taxon>
        <taxon>Bacilli</taxon>
        <taxon>Lactobacillales</taxon>
        <taxon>Lactobacillaceae</taxon>
        <taxon>Ligilactobacillus</taxon>
    </lineage>
</organism>
<feature type="transmembrane region" description="Helical" evidence="1">
    <location>
        <begin position="424"/>
        <end position="442"/>
    </location>
</feature>
<dbReference type="Proteomes" id="UP000051054">
    <property type="component" value="Unassembled WGS sequence"/>
</dbReference>
<dbReference type="PANTHER" id="PTHR38454">
    <property type="entry name" value="INTEGRAL MEMBRANE PROTEIN-RELATED"/>
    <property type="match status" value="1"/>
</dbReference>
<feature type="transmembrane region" description="Helical" evidence="1">
    <location>
        <begin position="87"/>
        <end position="106"/>
    </location>
</feature>
<gene>
    <name evidence="2" type="ORF">FC40_GL000909</name>
</gene>
<dbReference type="InterPro" id="IPR018580">
    <property type="entry name" value="Uncharacterised_YfhO"/>
</dbReference>
<feature type="transmembrane region" description="Helical" evidence="1">
    <location>
        <begin position="139"/>
        <end position="158"/>
    </location>
</feature>
<evidence type="ECO:0000313" key="3">
    <source>
        <dbReference type="Proteomes" id="UP000051054"/>
    </source>
</evidence>
<feature type="transmembrane region" description="Helical" evidence="1">
    <location>
        <begin position="112"/>
        <end position="132"/>
    </location>
</feature>
<dbReference type="AlphaFoldDB" id="A0A0R1WMZ9"/>
<feature type="transmembrane region" description="Helical" evidence="1">
    <location>
        <begin position="335"/>
        <end position="355"/>
    </location>
</feature>
<sequence>MGISLVYFISRQMFPFGNNTILTVDLGQQYVDFYSFFKDTLLHHPERFFFSFSKAIGGQMIGEWAYYLLSPFNLILLFFSQQNITAGILLITILKYGFSGLSFAYFLEKRKITDGLITISFATSYAFMAWNVANQLNLIWTDAPILLPFIILGFFNLMEKKNYWLYPLTLALMFLDNYYMGYMVAIFLCLFFIWYQTSYFSSIQTLLKNIRNFIIHSFLAASSVAVLLIPTFYTLINSKGQYTEQNIHLKIEYNPLKILSKFTIGSFDFEQMPTGYPNLFIGSLGLILFFLYFFNPNKQIKEKISASLVSILLFGSLFFEPLDLLWHGMQFPVWYPYRFSFIVSFWMLFLAANAIQDYSVSIPKFQAAFVSLLLIGIIIYSWINQNKFSYISKETLILTSVFFVLALVILNMHSGFERLILKKILFLSFVIIELSTNFIYSLNNLSYLSQDEFANPSAALSKNSQWISHKDSSFYRIGQIYSRTKNDGLAHNMNSGSYFSSALEKTIPDFYGMIGQPDGDNYVTYSNGTLITDSLLAMKYFIAPRNYAELDSTTSQGYPLMQLSQRQDLSSYKYLHEDRRTKIFKNQFSLPLGYASNASISKIHNIFDNPIGYQTNWLNSVSNSMPQTRYFTAINFNHVIFSNTKQQTTLTNATFKKSNPNKVAKIIFKFTPKTNDSYYLSLGSNLDKDNVEWYLNDEKMNNYDTFRHTTLVNVANHAKNHEITITAKFKNDNLWLENFVLYQMDNKLVKSKIKKIAEQSWQPKYLSDTHLTGPIHISKSHQWFTTTIPYNSGWKAYIDDKEVTPKKVQNTFLAFPINKGKHQITLKYTPPYFFLGLWISIISIGILGIINIKETHIYNHLKKMFQN</sequence>
<feature type="transmembrane region" description="Helical" evidence="1">
    <location>
        <begin position="178"/>
        <end position="201"/>
    </location>
</feature>
<feature type="transmembrane region" description="Helical" evidence="1">
    <location>
        <begin position="64"/>
        <end position="80"/>
    </location>
</feature>
<keyword evidence="1" id="KW-0472">Membrane</keyword>
<feature type="transmembrane region" description="Helical" evidence="1">
    <location>
        <begin position="306"/>
        <end position="329"/>
    </location>
</feature>
<evidence type="ECO:0000313" key="2">
    <source>
        <dbReference type="EMBL" id="KRM19119.1"/>
    </source>
</evidence>
<protein>
    <submittedName>
        <fullName evidence="2">Putative membrane spanning protein</fullName>
    </submittedName>
</protein>
<feature type="transmembrane region" description="Helical" evidence="1">
    <location>
        <begin position="213"/>
        <end position="236"/>
    </location>
</feature>
<proteinExistence type="predicted"/>
<dbReference type="PATRIC" id="fig|1423755.3.peg.964"/>
<keyword evidence="1" id="KW-1133">Transmembrane helix</keyword>
<evidence type="ECO:0000256" key="1">
    <source>
        <dbReference type="SAM" id="Phobius"/>
    </source>
</evidence>
<dbReference type="STRING" id="1423755.FC40_GL000909"/>
<keyword evidence="3" id="KW-1185">Reference proteome</keyword>
<reference evidence="2 3" key="1">
    <citation type="journal article" date="2015" name="Genome Announc.">
        <title>Expanding the biotechnology potential of lactobacilli through comparative genomics of 213 strains and associated genera.</title>
        <authorList>
            <person name="Sun Z."/>
            <person name="Harris H.M."/>
            <person name="McCann A."/>
            <person name="Guo C."/>
            <person name="Argimon S."/>
            <person name="Zhang W."/>
            <person name="Yang X."/>
            <person name="Jeffery I.B."/>
            <person name="Cooney J.C."/>
            <person name="Kagawa T.F."/>
            <person name="Liu W."/>
            <person name="Song Y."/>
            <person name="Salvetti E."/>
            <person name="Wrobel A."/>
            <person name="Rasinkangas P."/>
            <person name="Parkhill J."/>
            <person name="Rea M.C."/>
            <person name="O'Sullivan O."/>
            <person name="Ritari J."/>
            <person name="Douillard F.P."/>
            <person name="Paul Ross R."/>
            <person name="Yang R."/>
            <person name="Briner A.E."/>
            <person name="Felis G.E."/>
            <person name="de Vos W.M."/>
            <person name="Barrangou R."/>
            <person name="Klaenhammer T.R."/>
            <person name="Caufield P.W."/>
            <person name="Cui Y."/>
            <person name="Zhang H."/>
            <person name="O'Toole P.W."/>
        </authorList>
    </citation>
    <scope>NUCLEOTIDE SEQUENCE [LARGE SCALE GENOMIC DNA]</scope>
    <source>
        <strain evidence="2 3">DSM 18933</strain>
    </source>
</reference>
<feature type="transmembrane region" description="Helical" evidence="1">
    <location>
        <begin position="276"/>
        <end position="294"/>
    </location>
</feature>
<feature type="transmembrane region" description="Helical" evidence="1">
    <location>
        <begin position="832"/>
        <end position="852"/>
    </location>
</feature>
<feature type="transmembrane region" description="Helical" evidence="1">
    <location>
        <begin position="367"/>
        <end position="383"/>
    </location>
</feature>
<dbReference type="PANTHER" id="PTHR38454:SF1">
    <property type="entry name" value="INTEGRAL MEMBRANE PROTEIN"/>
    <property type="match status" value="1"/>
</dbReference>
<feature type="transmembrane region" description="Helical" evidence="1">
    <location>
        <begin position="395"/>
        <end position="412"/>
    </location>
</feature>
<accession>A0A0R1WMZ9</accession>
<keyword evidence="1" id="KW-0812">Transmembrane</keyword>
<comment type="caution">
    <text evidence="2">The sequence shown here is derived from an EMBL/GenBank/DDBJ whole genome shotgun (WGS) entry which is preliminary data.</text>
</comment>